<dbReference type="InterPro" id="IPR045698">
    <property type="entry name" value="Rab3GAP1_C"/>
</dbReference>
<dbReference type="PANTHER" id="PTHR21422:SF9">
    <property type="entry name" value="RAB3 GTPASE-ACTIVATING PROTEIN CATALYTIC SUBUNIT"/>
    <property type="match status" value="1"/>
</dbReference>
<comment type="similarity">
    <text evidence="4">Belongs to the Rab3-GAP catalytic subunit family.</text>
</comment>
<keyword evidence="14" id="KW-1185">Reference proteome</keyword>
<dbReference type="GO" id="GO:0005096">
    <property type="term" value="F:GTPase activator activity"/>
    <property type="evidence" value="ECO:0007669"/>
    <property type="project" value="UniProtKB-KW"/>
</dbReference>
<keyword evidence="9" id="KW-0333">Golgi apparatus</keyword>
<evidence type="ECO:0000256" key="1">
    <source>
        <dbReference type="ARBA" id="ARBA00004222"/>
    </source>
</evidence>
<evidence type="ECO:0000256" key="6">
    <source>
        <dbReference type="ARBA" id="ARBA00022468"/>
    </source>
</evidence>
<feature type="region of interest" description="Disordered" evidence="10">
    <location>
        <begin position="593"/>
        <end position="612"/>
    </location>
</feature>
<reference evidence="13 14" key="2">
    <citation type="submission" date="2018-11" db="EMBL/GenBank/DDBJ databases">
        <authorList>
            <consortium name="Pathogen Informatics"/>
        </authorList>
    </citation>
    <scope>NUCLEOTIDE SEQUENCE [LARGE SCALE GENOMIC DNA]</scope>
</reference>
<evidence type="ECO:0000256" key="7">
    <source>
        <dbReference type="ARBA" id="ARBA00022490"/>
    </source>
</evidence>
<evidence type="ECO:0000313" key="15">
    <source>
        <dbReference type="WBParaSite" id="BPAG_0000898101-mRNA-1"/>
    </source>
</evidence>
<dbReference type="STRING" id="6280.A0A0N4TKU4"/>
<evidence type="ECO:0000256" key="5">
    <source>
        <dbReference type="ARBA" id="ARBA00015817"/>
    </source>
</evidence>
<dbReference type="WBParaSite" id="BPAG_0000898101-mRNA-1">
    <property type="protein sequence ID" value="BPAG_0000898101-mRNA-1"/>
    <property type="gene ID" value="BPAG_0000898101"/>
</dbReference>
<feature type="domain" description="Rab3GAP catalytic subunit conserved" evidence="11">
    <location>
        <begin position="652"/>
        <end position="771"/>
    </location>
</feature>
<evidence type="ECO:0000313" key="14">
    <source>
        <dbReference type="Proteomes" id="UP000278627"/>
    </source>
</evidence>
<dbReference type="Proteomes" id="UP000278627">
    <property type="component" value="Unassembled WGS sequence"/>
</dbReference>
<dbReference type="AlphaFoldDB" id="A0A0N4TKU4"/>
<gene>
    <name evidence="13" type="ORF">BPAG_LOCUS8943</name>
</gene>
<dbReference type="GO" id="GO:0005783">
    <property type="term" value="C:endoplasmic reticulum"/>
    <property type="evidence" value="ECO:0007669"/>
    <property type="project" value="UniProtKB-SubCell"/>
</dbReference>
<dbReference type="InterPro" id="IPR026147">
    <property type="entry name" value="Rab3GAP1_conserved"/>
</dbReference>
<comment type="subcellular location">
    <subcellularLocation>
        <location evidence="3">Cytoplasm</location>
    </subcellularLocation>
    <subcellularLocation>
        <location evidence="2">Endoplasmic reticulum</location>
    </subcellularLocation>
    <subcellularLocation>
        <location evidence="1">Golgi apparatus</location>
        <location evidence="1">cis-Golgi network</location>
    </subcellularLocation>
</comment>
<sequence length="995" mass="112588">MVLASMSSDAECYDGDIFEIEDFTIVTIKEGLCAELEQLLRKWELSGDNGNNYSFTKAMLAECQWDSKYDKITYGNNHLIVSYYWPKNLQRIEQVTSNAVNMDASDSFLSNAARLFWSSETDFCPGSIICNQFGVLEFILLTPSDWHFDRVSNEDQLRGLLSSITESAGKAGCALPIFVQYGERERQLYFGVCQNNSIRTNFESVHQRRGHPLRCHLSGCLDIFRETLQCSLMDEGNLRISMQFDYVLQDKPHYAFPKKKIVIEEEFLPTEDTSIIDISHLPFGATTNAIEEFGLSAVWSNIERGIAVEEQNLSNLDPQRALAFSTWVSIEKNASYLMSSCLRKLLEIAESQEGSDLVQKREPSRDDASRALSSLLSPTVPENISIRSTDRIINESDLEPAIIRHWIDKVFGKTKQEHTLPSCNTSCDVNFESACSMERAWSPGPGSAVKNVQCSKAYCAEDIKEEGNTVDICQKLSDILSACKSAPESSLTCRISIALAQMLCARDHSSAGFSHLWSAITYELQEYYERNLYVPGMDECIAPDLSTCKFHQNLQLLQCAIEAKKHRESKNLFIQKWQLCKSEHDEFYDAPESIEDGKEISKEESDSSGAEGRLKPFGTLRLIHYPDRLMYEPVTQVCLLGLCLYFFFYTNVFQTRVPVTEDMLEKHAEYLASLKDPEERVKAQLEPLFSDMEAFKAANPGCCFEDFVRWHSPRDFIVNDENTGEGCLSSRMTGEGNTWQQTWNRAQLKPAYRQKLLFDDLKAANKIISDFENLTVSKLIVYILPVLFKCASIQLVDEFIAKLYFDLVGDKLLNLCKKVLDCTRNNALEDYLDAVKDITQIEEVVACCNVLYTQLVSAAGKKLTEDEKCEIQQFVMMLVRSNEQNNENAINGGKAGAGYRVPVVHGLCGPVGSALKNLFFGSSIKDSSNRTEKKTLEQILTGDENMPYRRRQYVIRCGARRPTLGSRTLPQRLYAAISKEEYRICLTLSSDTVLS</sequence>
<feature type="domain" description="Rab3GAP catalytic subunit C-terminal" evidence="12">
    <location>
        <begin position="833"/>
        <end position="992"/>
    </location>
</feature>
<proteinExistence type="inferred from homology"/>
<evidence type="ECO:0000259" key="11">
    <source>
        <dbReference type="Pfam" id="PF13890"/>
    </source>
</evidence>
<dbReference type="Pfam" id="PF19533">
    <property type="entry name" value="Rab3-GAP_cat_C"/>
    <property type="match status" value="1"/>
</dbReference>
<evidence type="ECO:0000256" key="8">
    <source>
        <dbReference type="ARBA" id="ARBA00022824"/>
    </source>
</evidence>
<dbReference type="GO" id="GO:0005794">
    <property type="term" value="C:Golgi apparatus"/>
    <property type="evidence" value="ECO:0007669"/>
    <property type="project" value="UniProtKB-SubCell"/>
</dbReference>
<evidence type="ECO:0000256" key="3">
    <source>
        <dbReference type="ARBA" id="ARBA00004496"/>
    </source>
</evidence>
<evidence type="ECO:0000256" key="4">
    <source>
        <dbReference type="ARBA" id="ARBA00008856"/>
    </source>
</evidence>
<evidence type="ECO:0000259" key="12">
    <source>
        <dbReference type="Pfam" id="PF19533"/>
    </source>
</evidence>
<dbReference type="InterPro" id="IPR045700">
    <property type="entry name" value="Rab3GAP1"/>
</dbReference>
<evidence type="ECO:0000256" key="10">
    <source>
        <dbReference type="SAM" id="MobiDB-lite"/>
    </source>
</evidence>
<keyword evidence="7" id="KW-0963">Cytoplasm</keyword>
<organism evidence="15">
    <name type="scientific">Brugia pahangi</name>
    <name type="common">Filarial nematode worm</name>
    <dbReference type="NCBI Taxonomy" id="6280"/>
    <lineage>
        <taxon>Eukaryota</taxon>
        <taxon>Metazoa</taxon>
        <taxon>Ecdysozoa</taxon>
        <taxon>Nematoda</taxon>
        <taxon>Chromadorea</taxon>
        <taxon>Rhabditida</taxon>
        <taxon>Spirurina</taxon>
        <taxon>Spiruromorpha</taxon>
        <taxon>Filarioidea</taxon>
        <taxon>Onchocercidae</taxon>
        <taxon>Brugia</taxon>
    </lineage>
</organism>
<protein>
    <recommendedName>
        <fullName evidence="5">Rab3 GTPase-activating protein catalytic subunit</fullName>
    </recommendedName>
</protein>
<evidence type="ECO:0000256" key="2">
    <source>
        <dbReference type="ARBA" id="ARBA00004240"/>
    </source>
</evidence>
<keyword evidence="8" id="KW-0256">Endoplasmic reticulum</keyword>
<dbReference type="EMBL" id="UZAD01013143">
    <property type="protein sequence ID" value="VDN90129.1"/>
    <property type="molecule type" value="Genomic_DNA"/>
</dbReference>
<evidence type="ECO:0000313" key="13">
    <source>
        <dbReference type="EMBL" id="VDN90129.1"/>
    </source>
</evidence>
<feature type="compositionally biased region" description="Basic and acidic residues" evidence="10">
    <location>
        <begin position="595"/>
        <end position="605"/>
    </location>
</feature>
<accession>A0A0N4TKU4</accession>
<keyword evidence="6" id="KW-0343">GTPase activation</keyword>
<name>A0A0N4TKU4_BRUPA</name>
<reference evidence="15" key="1">
    <citation type="submission" date="2017-02" db="UniProtKB">
        <authorList>
            <consortium name="WormBaseParasite"/>
        </authorList>
    </citation>
    <scope>IDENTIFICATION</scope>
</reference>
<evidence type="ECO:0000256" key="9">
    <source>
        <dbReference type="ARBA" id="ARBA00023034"/>
    </source>
</evidence>
<dbReference type="PANTHER" id="PTHR21422">
    <property type="entry name" value="RAB3 GTPASE-ACTIVATING PROTEIN CATALYTIC SUBUNIT"/>
    <property type="match status" value="1"/>
</dbReference>
<dbReference type="Pfam" id="PF13890">
    <property type="entry name" value="Rab3-GTPase_cat"/>
    <property type="match status" value="1"/>
</dbReference>